<accession>A0A975GCP7</accession>
<dbReference type="Proteomes" id="UP000671852">
    <property type="component" value="Chromosome"/>
</dbReference>
<evidence type="ECO:0000313" key="2">
    <source>
        <dbReference type="Proteomes" id="UP000671852"/>
    </source>
</evidence>
<name>A0A975GCP7_9BACT</name>
<evidence type="ECO:0000313" key="1">
    <source>
        <dbReference type="EMBL" id="QSZ41499.1"/>
    </source>
</evidence>
<keyword evidence="2" id="KW-1185">Reference proteome</keyword>
<organism evidence="1 2">
    <name type="scientific">Sulfurimonas aquatica</name>
    <dbReference type="NCBI Taxonomy" id="2672570"/>
    <lineage>
        <taxon>Bacteria</taxon>
        <taxon>Pseudomonadati</taxon>
        <taxon>Campylobacterota</taxon>
        <taxon>Epsilonproteobacteria</taxon>
        <taxon>Campylobacterales</taxon>
        <taxon>Sulfurimonadaceae</taxon>
        <taxon>Sulfurimonas</taxon>
    </lineage>
</organism>
<gene>
    <name evidence="1" type="ORF">GJV85_05055</name>
</gene>
<dbReference type="KEGG" id="saqt:GJV85_05055"/>
<dbReference type="EMBL" id="CP046072">
    <property type="protein sequence ID" value="QSZ41499.1"/>
    <property type="molecule type" value="Genomic_DNA"/>
</dbReference>
<protein>
    <submittedName>
        <fullName evidence="1">Uncharacterized protein</fullName>
    </submittedName>
</protein>
<dbReference type="AlphaFoldDB" id="A0A975GCP7"/>
<sequence length="148" mass="17108">MKTIFIPIFFLFSIETFANELSWVDEQVQAIKPQRSGMKRNDFSHIKDPFIFLKNEKDKEIKPSVKNISSTQSLSSSKIVTTKANEIFNLSLILNNSAMINEKWYRLGDKINGYSIDEVTSTSVLLTKQKKKILLSTKSNINKLKFRR</sequence>
<proteinExistence type="predicted"/>
<dbReference type="RefSeq" id="WP_207562781.1">
    <property type="nucleotide sequence ID" value="NZ_CP046072.1"/>
</dbReference>
<reference evidence="1" key="1">
    <citation type="submission" date="2019-11" db="EMBL/GenBank/DDBJ databases">
        <authorList>
            <person name="Kojima H."/>
        </authorList>
    </citation>
    <scope>NUCLEOTIDE SEQUENCE</scope>
    <source>
        <strain evidence="1">H1576</strain>
    </source>
</reference>
<reference evidence="1" key="2">
    <citation type="submission" date="2021-04" db="EMBL/GenBank/DDBJ databases">
        <title>Isolation and characterization of a novel species of the genus Sulfurimonas.</title>
        <authorList>
            <person name="Fukui M."/>
        </authorList>
    </citation>
    <scope>NUCLEOTIDE SEQUENCE</scope>
    <source>
        <strain evidence="1">H1576</strain>
    </source>
</reference>